<protein>
    <submittedName>
        <fullName evidence="3">NUDIX domain-containing protein</fullName>
    </submittedName>
</protein>
<dbReference type="PROSITE" id="PS51462">
    <property type="entry name" value="NUDIX"/>
    <property type="match status" value="1"/>
</dbReference>
<dbReference type="PROSITE" id="PS00893">
    <property type="entry name" value="NUDIX_BOX"/>
    <property type="match status" value="1"/>
</dbReference>
<dbReference type="Gene3D" id="3.90.79.10">
    <property type="entry name" value="Nucleoside Triphosphate Pyrophosphohydrolase"/>
    <property type="match status" value="1"/>
</dbReference>
<evidence type="ECO:0000313" key="4">
    <source>
        <dbReference type="Proteomes" id="UP000596739"/>
    </source>
</evidence>
<gene>
    <name evidence="3" type="ORF">JHL18_21440</name>
</gene>
<comment type="caution">
    <text evidence="3">The sequence shown here is derived from an EMBL/GenBank/DDBJ whole genome shotgun (WGS) entry which is preliminary data.</text>
</comment>
<keyword evidence="1" id="KW-0378">Hydrolase</keyword>
<dbReference type="SUPFAM" id="SSF55811">
    <property type="entry name" value="Nudix"/>
    <property type="match status" value="1"/>
</dbReference>
<name>A0ABS1EV20_9CLOT</name>
<organism evidence="3 4">
    <name type="scientific">Clostridium yunnanense</name>
    <dbReference type="NCBI Taxonomy" id="2800325"/>
    <lineage>
        <taxon>Bacteria</taxon>
        <taxon>Bacillati</taxon>
        <taxon>Bacillota</taxon>
        <taxon>Clostridia</taxon>
        <taxon>Eubacteriales</taxon>
        <taxon>Clostridiaceae</taxon>
        <taxon>Clostridium</taxon>
    </lineage>
</organism>
<feature type="domain" description="Nudix hydrolase" evidence="2">
    <location>
        <begin position="14"/>
        <end position="143"/>
    </location>
</feature>
<evidence type="ECO:0000256" key="1">
    <source>
        <dbReference type="ARBA" id="ARBA00022801"/>
    </source>
</evidence>
<dbReference type="EMBL" id="JAENHN010000059">
    <property type="protein sequence ID" value="MBK1813190.1"/>
    <property type="molecule type" value="Genomic_DNA"/>
</dbReference>
<dbReference type="InterPro" id="IPR014078">
    <property type="entry name" value="Nudix_YtkD"/>
</dbReference>
<sequence length="147" mass="17405">MLKVNFYELNTIEDNKLSFAVIMTKFNGQWIYVRHKERNTWEIPGGHREENENINDTASRELFEETGAIKFKLIPICTYAVERSEYVDYTESFGQLFYSEVETLDNLPHFEISEIKLFDDIPDSLTYPLIQPFLHKKVLEFIKSINL</sequence>
<accession>A0ABS1EV20</accession>
<reference evidence="4" key="1">
    <citation type="submission" date="2021-01" db="EMBL/GenBank/DDBJ databases">
        <title>Genome public.</title>
        <authorList>
            <person name="Liu C."/>
            <person name="Sun Q."/>
        </authorList>
    </citation>
    <scope>NUCLEOTIDE SEQUENCE [LARGE SCALE GENOMIC DNA]</scope>
    <source>
        <strain evidence="4">YIM B02505</strain>
    </source>
</reference>
<dbReference type="InterPro" id="IPR015797">
    <property type="entry name" value="NUDIX_hydrolase-like_dom_sf"/>
</dbReference>
<proteinExistence type="predicted"/>
<dbReference type="RefSeq" id="WP_200273059.1">
    <property type="nucleotide sequence ID" value="NZ_JAENHN010000059.1"/>
</dbReference>
<dbReference type="CDD" id="cd04665">
    <property type="entry name" value="NUDIX_RppH"/>
    <property type="match status" value="1"/>
</dbReference>
<dbReference type="Proteomes" id="UP000596739">
    <property type="component" value="Unassembled WGS sequence"/>
</dbReference>
<dbReference type="Pfam" id="PF00293">
    <property type="entry name" value="NUDIX"/>
    <property type="match status" value="1"/>
</dbReference>
<dbReference type="InterPro" id="IPR000086">
    <property type="entry name" value="NUDIX_hydrolase_dom"/>
</dbReference>
<keyword evidence="4" id="KW-1185">Reference proteome</keyword>
<evidence type="ECO:0000259" key="2">
    <source>
        <dbReference type="PROSITE" id="PS51462"/>
    </source>
</evidence>
<evidence type="ECO:0000313" key="3">
    <source>
        <dbReference type="EMBL" id="MBK1813190.1"/>
    </source>
</evidence>
<dbReference type="InterPro" id="IPR020084">
    <property type="entry name" value="NUDIX_hydrolase_CS"/>
</dbReference>